<protein>
    <submittedName>
        <fullName evidence="3">Uncharacterized protein</fullName>
    </submittedName>
</protein>
<dbReference type="AlphaFoldDB" id="A0AAE1BCI2"/>
<accession>A0AAE1BCI2</accession>
<keyword evidence="4" id="KW-1185">Reference proteome</keyword>
<dbReference type="EMBL" id="JAWDGP010000089">
    <property type="protein sequence ID" value="KAK3803783.1"/>
    <property type="molecule type" value="Genomic_DNA"/>
</dbReference>
<evidence type="ECO:0000313" key="4">
    <source>
        <dbReference type="Proteomes" id="UP001283361"/>
    </source>
</evidence>
<sequence>MQCHTLCGEPLPAWVVNNKSGKNLRAGCQAQCLGQRLADAEEASWHRDKYHHGLKQNFSHRDLIKSQSSDHKITIIGFAIIVYPFLFNYAAQASIKAEDMHIPVYNSSPRSAGLPVTRNMPFSSASVPHRSRNMTGIYLGLEGNSKPPRSKSAIPPLARGRGMSSRIRTPAEDRRYKMVEYLRIKEEKRGFTGSALRGCKSASAAGQETRPREQLQDSPTHGSTVTKRRWGPGKRIDPSNVDDLIRPNPRNFTTVANSGVTRSEKLVGWMPLAHDFYSVVPAERVTEEVLDEVQKIATTSDDLAGLEDCYKRICKGNVESLYGLLPNRRANQLSRRDIGFTVRSYRNPAKAEILAEFPDPMNHGRPKTVPIQRPLVPSPYFFQHSGLTGVSPFKHHTLQYRQHARTAALVQFDGE</sequence>
<comment type="caution">
    <text evidence="3">The sequence shown here is derived from an EMBL/GenBank/DDBJ whole genome shotgun (WGS) entry which is preliminary data.</text>
</comment>
<dbReference type="Proteomes" id="UP001283361">
    <property type="component" value="Unassembled WGS sequence"/>
</dbReference>
<gene>
    <name evidence="3" type="ORF">RRG08_026019</name>
</gene>
<proteinExistence type="predicted"/>
<keyword evidence="2" id="KW-0812">Transmembrane</keyword>
<evidence type="ECO:0000256" key="1">
    <source>
        <dbReference type="SAM" id="MobiDB-lite"/>
    </source>
</evidence>
<feature type="compositionally biased region" description="Polar residues" evidence="1">
    <location>
        <begin position="216"/>
        <end position="225"/>
    </location>
</feature>
<evidence type="ECO:0000256" key="2">
    <source>
        <dbReference type="SAM" id="Phobius"/>
    </source>
</evidence>
<name>A0AAE1BCI2_9GAST</name>
<keyword evidence="2" id="KW-1133">Transmembrane helix</keyword>
<evidence type="ECO:0000313" key="3">
    <source>
        <dbReference type="EMBL" id="KAK3803783.1"/>
    </source>
</evidence>
<reference evidence="3" key="1">
    <citation type="journal article" date="2023" name="G3 (Bethesda)">
        <title>A reference genome for the long-term kleptoplast-retaining sea slug Elysia crispata morphotype clarki.</title>
        <authorList>
            <person name="Eastman K.E."/>
            <person name="Pendleton A.L."/>
            <person name="Shaikh M.A."/>
            <person name="Suttiyut T."/>
            <person name="Ogas R."/>
            <person name="Tomko P."/>
            <person name="Gavelis G."/>
            <person name="Widhalm J.R."/>
            <person name="Wisecaver J.H."/>
        </authorList>
    </citation>
    <scope>NUCLEOTIDE SEQUENCE</scope>
    <source>
        <strain evidence="3">ECLA1</strain>
    </source>
</reference>
<feature type="transmembrane region" description="Helical" evidence="2">
    <location>
        <begin position="73"/>
        <end position="91"/>
    </location>
</feature>
<keyword evidence="2" id="KW-0472">Membrane</keyword>
<organism evidence="3 4">
    <name type="scientific">Elysia crispata</name>
    <name type="common">lettuce slug</name>
    <dbReference type="NCBI Taxonomy" id="231223"/>
    <lineage>
        <taxon>Eukaryota</taxon>
        <taxon>Metazoa</taxon>
        <taxon>Spiralia</taxon>
        <taxon>Lophotrochozoa</taxon>
        <taxon>Mollusca</taxon>
        <taxon>Gastropoda</taxon>
        <taxon>Heterobranchia</taxon>
        <taxon>Euthyneura</taxon>
        <taxon>Panpulmonata</taxon>
        <taxon>Sacoglossa</taxon>
        <taxon>Placobranchoidea</taxon>
        <taxon>Plakobranchidae</taxon>
        <taxon>Elysia</taxon>
    </lineage>
</organism>
<feature type="region of interest" description="Disordered" evidence="1">
    <location>
        <begin position="139"/>
        <end position="170"/>
    </location>
</feature>
<feature type="region of interest" description="Disordered" evidence="1">
    <location>
        <begin position="198"/>
        <end position="250"/>
    </location>
</feature>